<organism evidence="4 5">
    <name type="scientific">Streptococcus gallolyticus</name>
    <dbReference type="NCBI Taxonomy" id="315405"/>
    <lineage>
        <taxon>Bacteria</taxon>
        <taxon>Bacillati</taxon>
        <taxon>Bacillota</taxon>
        <taxon>Bacilli</taxon>
        <taxon>Lactobacillales</taxon>
        <taxon>Streptococcaceae</taxon>
        <taxon>Streptococcus</taxon>
    </lineage>
</organism>
<reference evidence="4" key="1">
    <citation type="submission" date="2019-04" db="EMBL/GenBank/DDBJ databases">
        <title>Evolution of Biomass-Degrading Anaerobic Consortia Revealed by Metagenomics.</title>
        <authorList>
            <person name="Peng X."/>
        </authorList>
    </citation>
    <scope>NUCLEOTIDE SEQUENCE</scope>
    <source>
        <strain evidence="4">SIG195</strain>
    </source>
</reference>
<evidence type="ECO:0000256" key="1">
    <source>
        <dbReference type="ARBA" id="ARBA00023125"/>
    </source>
</evidence>
<feature type="domain" description="HTH tetR-type" evidence="3">
    <location>
        <begin position="1"/>
        <end position="61"/>
    </location>
</feature>
<keyword evidence="1 2" id="KW-0238">DNA-binding</keyword>
<dbReference type="Gene3D" id="1.10.357.10">
    <property type="entry name" value="Tetracycline Repressor, domain 2"/>
    <property type="match status" value="1"/>
</dbReference>
<feature type="DNA-binding region" description="H-T-H motif" evidence="2">
    <location>
        <begin position="24"/>
        <end position="43"/>
    </location>
</feature>
<dbReference type="PROSITE" id="PS50977">
    <property type="entry name" value="HTH_TETR_2"/>
    <property type="match status" value="1"/>
</dbReference>
<name>A0A927XHE6_9STRE</name>
<evidence type="ECO:0000259" key="3">
    <source>
        <dbReference type="PROSITE" id="PS50977"/>
    </source>
</evidence>
<dbReference type="InterPro" id="IPR001647">
    <property type="entry name" value="HTH_TetR"/>
</dbReference>
<dbReference type="Proteomes" id="UP000700800">
    <property type="component" value="Unassembled WGS sequence"/>
</dbReference>
<dbReference type="AlphaFoldDB" id="A0A927XHE6"/>
<comment type="caution">
    <text evidence="4">The sequence shown here is derived from an EMBL/GenBank/DDBJ whole genome shotgun (WGS) entry which is preliminary data.</text>
</comment>
<dbReference type="EMBL" id="SVAF01000058">
    <property type="protein sequence ID" value="MBE6165743.1"/>
    <property type="molecule type" value="Genomic_DNA"/>
</dbReference>
<evidence type="ECO:0000313" key="5">
    <source>
        <dbReference type="Proteomes" id="UP000700800"/>
    </source>
</evidence>
<dbReference type="SUPFAM" id="SSF46689">
    <property type="entry name" value="Homeodomain-like"/>
    <property type="match status" value="1"/>
</dbReference>
<dbReference type="GO" id="GO:0003677">
    <property type="term" value="F:DNA binding"/>
    <property type="evidence" value="ECO:0007669"/>
    <property type="project" value="UniProtKB-UniRule"/>
</dbReference>
<evidence type="ECO:0000313" key="4">
    <source>
        <dbReference type="EMBL" id="MBE6165743.1"/>
    </source>
</evidence>
<sequence length="178" mass="20894">MNTKANIQKSFMRLYAQKAYATITIKELCEDVPIARTTFYTYYDNLDELKTEIEDELILGLKQVTTNISGGDIEQMHFPTFLDAIQEYIQSHWEQFEIFLLSQPNFRFIDKWKAAIKQNFKKRYPDKVQLPNYDLIAEVLASTTISAYRYWMQHPKTVNTTDMKALITKTLETTIAIL</sequence>
<dbReference type="InterPro" id="IPR009057">
    <property type="entry name" value="Homeodomain-like_sf"/>
</dbReference>
<dbReference type="PANTHER" id="PTHR43479:SF11">
    <property type="entry name" value="ACREF_ENVCD OPERON REPRESSOR-RELATED"/>
    <property type="match status" value="1"/>
</dbReference>
<evidence type="ECO:0000256" key="2">
    <source>
        <dbReference type="PROSITE-ProRule" id="PRU00335"/>
    </source>
</evidence>
<dbReference type="PANTHER" id="PTHR43479">
    <property type="entry name" value="ACREF/ENVCD OPERON REPRESSOR-RELATED"/>
    <property type="match status" value="1"/>
</dbReference>
<protein>
    <submittedName>
        <fullName evidence="4">TetR/AcrR family transcriptional regulator</fullName>
    </submittedName>
</protein>
<gene>
    <name evidence="4" type="ORF">E7156_10840</name>
</gene>
<proteinExistence type="predicted"/>
<dbReference type="InterPro" id="IPR050624">
    <property type="entry name" value="HTH-type_Tx_Regulator"/>
</dbReference>
<accession>A0A927XHE6</accession>